<feature type="domain" description="PspC-related ToastRack" evidence="10">
    <location>
        <begin position="402"/>
        <end position="532"/>
    </location>
</feature>
<name>A0A1K1LMW9_9FLAO</name>
<evidence type="ECO:0000256" key="3">
    <source>
        <dbReference type="ARBA" id="ARBA00022692"/>
    </source>
</evidence>
<keyword evidence="4 7" id="KW-1133">Transmembrane helix</keyword>
<evidence type="ECO:0000256" key="5">
    <source>
        <dbReference type="ARBA" id="ARBA00023136"/>
    </source>
</evidence>
<dbReference type="Pfam" id="PF22571">
    <property type="entry name" value="LiaI-LiaF-TM_PspC"/>
    <property type="match status" value="1"/>
</dbReference>
<feature type="compositionally biased region" description="Low complexity" evidence="6">
    <location>
        <begin position="101"/>
        <end position="110"/>
    </location>
</feature>
<feature type="transmembrane region" description="Helical" evidence="7">
    <location>
        <begin position="148"/>
        <end position="172"/>
    </location>
</feature>
<feature type="domain" description="PspC-related transmembrane region" evidence="9">
    <location>
        <begin position="214"/>
        <end position="355"/>
    </location>
</feature>
<evidence type="ECO:0000259" key="8">
    <source>
        <dbReference type="Pfam" id="PF04024"/>
    </source>
</evidence>
<keyword evidence="5 7" id="KW-0472">Membrane</keyword>
<evidence type="ECO:0000256" key="7">
    <source>
        <dbReference type="SAM" id="Phobius"/>
    </source>
</evidence>
<dbReference type="InterPro" id="IPR052027">
    <property type="entry name" value="PspC"/>
</dbReference>
<comment type="subcellular location">
    <subcellularLocation>
        <location evidence="1">Cell membrane</location>
        <topology evidence="1">Single-pass membrane protein</topology>
    </subcellularLocation>
</comment>
<protein>
    <submittedName>
        <fullName evidence="11">Phage shock protein C (PspC) family protein</fullName>
    </submittedName>
</protein>
<dbReference type="GO" id="GO:0005886">
    <property type="term" value="C:plasma membrane"/>
    <property type="evidence" value="ECO:0007669"/>
    <property type="project" value="UniProtKB-SubCell"/>
</dbReference>
<dbReference type="Proteomes" id="UP000182248">
    <property type="component" value="Unassembled WGS sequence"/>
</dbReference>
<dbReference type="OrthoDB" id="5772680at2"/>
<evidence type="ECO:0000256" key="1">
    <source>
        <dbReference type="ARBA" id="ARBA00004162"/>
    </source>
</evidence>
<evidence type="ECO:0000259" key="9">
    <source>
        <dbReference type="Pfam" id="PF22571"/>
    </source>
</evidence>
<reference evidence="11 12" key="1">
    <citation type="submission" date="2016-11" db="EMBL/GenBank/DDBJ databases">
        <authorList>
            <person name="Jaros S."/>
            <person name="Januszkiewicz K."/>
            <person name="Wedrychowicz H."/>
        </authorList>
    </citation>
    <scope>NUCLEOTIDE SEQUENCE [LARGE SCALE GENOMIC DNA]</scope>
    <source>
        <strain evidence="11 12">CGMCC 1.12145</strain>
    </source>
</reference>
<gene>
    <name evidence="11" type="ORF">SAMN02927921_00097</name>
</gene>
<dbReference type="EMBL" id="FPJE01000001">
    <property type="protein sequence ID" value="SFW12232.1"/>
    <property type="molecule type" value="Genomic_DNA"/>
</dbReference>
<feature type="transmembrane region" description="Helical" evidence="7">
    <location>
        <begin position="332"/>
        <end position="350"/>
    </location>
</feature>
<keyword evidence="3 7" id="KW-0812">Transmembrane</keyword>
<evidence type="ECO:0000313" key="12">
    <source>
        <dbReference type="Proteomes" id="UP000182248"/>
    </source>
</evidence>
<dbReference type="STRING" id="1150368.SAMN02927921_00097"/>
<dbReference type="PANTHER" id="PTHR33885:SF3">
    <property type="entry name" value="PHAGE SHOCK PROTEIN C"/>
    <property type="match status" value="1"/>
</dbReference>
<dbReference type="Pfam" id="PF22744">
    <property type="entry name" value="Toast-rack_PspC-Cterm"/>
    <property type="match status" value="1"/>
</dbReference>
<proteinExistence type="predicted"/>
<feature type="region of interest" description="Disordered" evidence="6">
    <location>
        <begin position="96"/>
        <end position="118"/>
    </location>
</feature>
<evidence type="ECO:0000313" key="11">
    <source>
        <dbReference type="EMBL" id="SFW12232.1"/>
    </source>
</evidence>
<feature type="transmembrane region" description="Helical" evidence="7">
    <location>
        <begin position="291"/>
        <end position="320"/>
    </location>
</feature>
<dbReference type="Pfam" id="PF04024">
    <property type="entry name" value="PspC"/>
    <property type="match status" value="1"/>
</dbReference>
<organism evidence="11 12">
    <name type="scientific">Sinomicrobium oceani</name>
    <dbReference type="NCBI Taxonomy" id="1150368"/>
    <lineage>
        <taxon>Bacteria</taxon>
        <taxon>Pseudomonadati</taxon>
        <taxon>Bacteroidota</taxon>
        <taxon>Flavobacteriia</taxon>
        <taxon>Flavobacteriales</taxon>
        <taxon>Flavobacteriaceae</taxon>
        <taxon>Sinomicrobium</taxon>
    </lineage>
</organism>
<evidence type="ECO:0000256" key="6">
    <source>
        <dbReference type="SAM" id="MobiDB-lite"/>
    </source>
</evidence>
<dbReference type="RefSeq" id="WP_072315340.1">
    <property type="nucleotide sequence ID" value="NZ_FPJE01000001.1"/>
</dbReference>
<feature type="transmembrane region" description="Helical" evidence="7">
    <location>
        <begin position="246"/>
        <end position="271"/>
    </location>
</feature>
<keyword evidence="2" id="KW-1003">Cell membrane</keyword>
<dbReference type="InterPro" id="IPR054319">
    <property type="entry name" value="PspC-rel_ToastRack"/>
</dbReference>
<evidence type="ECO:0000256" key="4">
    <source>
        <dbReference type="ARBA" id="ARBA00022989"/>
    </source>
</evidence>
<dbReference type="InterPro" id="IPR007168">
    <property type="entry name" value="Phageshock_PspC_N"/>
</dbReference>
<feature type="domain" description="Phage shock protein PspC N-terminal" evidence="8">
    <location>
        <begin position="117"/>
        <end position="175"/>
    </location>
</feature>
<evidence type="ECO:0000256" key="2">
    <source>
        <dbReference type="ARBA" id="ARBA00022475"/>
    </source>
</evidence>
<sequence>MNKTTNINLGGLFFHIDEDAYIKLRNYLEAIKRSFTSSEGSDEIIADIEARIAELFSEKIKNERQVIGVSEVDEVITIMGQPEDYLVDDEIFEDEPKRKSSSSSSSQASSTQRKAGKKLFRDPDDKYIGGVSSGLGHYLGVDALWIRLLWVFLVVAGVGSGILIYILLWILVPEATTTSQKLAMKGEPVNISNIEKKVREGFTEVSEKVKNVDYKKVGNRVKSSSRTFFDFLGDTMGVLLNVIAKFIGIIIILCAAGVIIGLFIGLFTFGSTGLIEGPWSYYIEVHNATGIPVWAVSVMAFFAIGIPFFFLFLLGLKILVNNLKSIGNTAKYVLLALWILAVIGLTALGIKQATEQAFTASSTEMRKLPSPVSDTLWFRAESYDSWDDRYYHDRFDIVMKDDSRKLYLEAVRINFKASEDSTGTVKILKSAESSSYDKAREKASGIAYDYAMKNNTLYFHDYLLTDYANKYRNQEVKITVALPTGTVIYLDPSIQRKLGSDHANNMRYATYDMANHFWKIGKNELICLDCETEEIPDEDMKEEPHDNDRIRIDSEGIDIDIKDENGENFKMKIDREGIQIKAGTKKDTVI</sequence>
<dbReference type="PANTHER" id="PTHR33885">
    <property type="entry name" value="PHAGE SHOCK PROTEIN C"/>
    <property type="match status" value="1"/>
</dbReference>
<evidence type="ECO:0000259" key="10">
    <source>
        <dbReference type="Pfam" id="PF22744"/>
    </source>
</evidence>
<accession>A0A1K1LMW9</accession>
<dbReference type="InterPro" id="IPR054321">
    <property type="entry name" value="PspC-rel_TM"/>
</dbReference>
<dbReference type="AlphaFoldDB" id="A0A1K1LMW9"/>
<keyword evidence="12" id="KW-1185">Reference proteome</keyword>